<evidence type="ECO:0000256" key="2">
    <source>
        <dbReference type="ARBA" id="ARBA00023125"/>
    </source>
</evidence>
<comment type="caution">
    <text evidence="9">The sequence shown here is derived from an EMBL/GenBank/DDBJ whole genome shotgun (WGS) entry which is preliminary data.</text>
</comment>
<dbReference type="PRINTS" id="PR00024">
    <property type="entry name" value="HOMEOBOX"/>
</dbReference>
<dbReference type="InterPro" id="IPR020479">
    <property type="entry name" value="HD_metazoa"/>
</dbReference>
<dbReference type="PROSITE" id="PS50071">
    <property type="entry name" value="HOMEOBOX_2"/>
    <property type="match status" value="1"/>
</dbReference>
<keyword evidence="2 5" id="KW-0238">DNA-binding</keyword>
<evidence type="ECO:0000256" key="4">
    <source>
        <dbReference type="ARBA" id="ARBA00023242"/>
    </source>
</evidence>
<evidence type="ECO:0000256" key="6">
    <source>
        <dbReference type="RuleBase" id="RU000682"/>
    </source>
</evidence>
<comment type="subcellular location">
    <subcellularLocation>
        <location evidence="1 5 6">Nucleus</location>
    </subcellularLocation>
</comment>
<keyword evidence="11" id="KW-1185">Reference proteome</keyword>
<feature type="compositionally biased region" description="Acidic residues" evidence="7">
    <location>
        <begin position="223"/>
        <end position="232"/>
    </location>
</feature>
<keyword evidence="3 5" id="KW-0371">Homeobox</keyword>
<dbReference type="InterPro" id="IPR051000">
    <property type="entry name" value="Homeobox_DNA-bind_prot"/>
</dbReference>
<dbReference type="PANTHER" id="PTHR24324:SF5">
    <property type="entry name" value="HEMATOPOIETICALLY-EXPRESSED HOMEOBOX PROTEIN HHEX"/>
    <property type="match status" value="1"/>
</dbReference>
<dbReference type="Pfam" id="PF00046">
    <property type="entry name" value="Homeodomain"/>
    <property type="match status" value="1"/>
</dbReference>
<dbReference type="Proteomes" id="UP000663829">
    <property type="component" value="Unassembled WGS sequence"/>
</dbReference>
<protein>
    <recommendedName>
        <fullName evidence="8">Homeobox domain-containing protein</fullName>
    </recommendedName>
</protein>
<evidence type="ECO:0000313" key="10">
    <source>
        <dbReference type="EMBL" id="CAF3765165.1"/>
    </source>
</evidence>
<reference evidence="9" key="1">
    <citation type="submission" date="2021-02" db="EMBL/GenBank/DDBJ databases">
        <authorList>
            <person name="Nowell W R."/>
        </authorList>
    </citation>
    <scope>NUCLEOTIDE SEQUENCE</scope>
</reference>
<dbReference type="InterPro" id="IPR009057">
    <property type="entry name" value="Homeodomain-like_sf"/>
</dbReference>
<feature type="domain" description="Homeobox" evidence="8">
    <location>
        <begin position="140"/>
        <end position="200"/>
    </location>
</feature>
<gene>
    <name evidence="9" type="ORF">GPM918_LOCUS13369</name>
    <name evidence="10" type="ORF">SRO942_LOCUS13369</name>
</gene>
<name>A0A814GD05_9BILA</name>
<evidence type="ECO:0000256" key="3">
    <source>
        <dbReference type="ARBA" id="ARBA00023155"/>
    </source>
</evidence>
<evidence type="ECO:0000256" key="5">
    <source>
        <dbReference type="PROSITE-ProRule" id="PRU00108"/>
    </source>
</evidence>
<dbReference type="GO" id="GO:0000981">
    <property type="term" value="F:DNA-binding transcription factor activity, RNA polymerase II-specific"/>
    <property type="evidence" value="ECO:0007669"/>
    <property type="project" value="InterPro"/>
</dbReference>
<dbReference type="AlphaFoldDB" id="A0A814GD05"/>
<dbReference type="InterPro" id="IPR017970">
    <property type="entry name" value="Homeobox_CS"/>
</dbReference>
<dbReference type="GO" id="GO:0005634">
    <property type="term" value="C:nucleus"/>
    <property type="evidence" value="ECO:0007669"/>
    <property type="project" value="UniProtKB-SubCell"/>
</dbReference>
<accession>A0A814GD05</accession>
<feature type="region of interest" description="Disordered" evidence="7">
    <location>
        <begin position="192"/>
        <end position="245"/>
    </location>
</feature>
<dbReference type="CDD" id="cd00086">
    <property type="entry name" value="homeodomain"/>
    <property type="match status" value="1"/>
</dbReference>
<evidence type="ECO:0000313" key="11">
    <source>
        <dbReference type="Proteomes" id="UP000663829"/>
    </source>
</evidence>
<dbReference type="Proteomes" id="UP000681722">
    <property type="component" value="Unassembled WGS sequence"/>
</dbReference>
<evidence type="ECO:0000259" key="8">
    <source>
        <dbReference type="PROSITE" id="PS50071"/>
    </source>
</evidence>
<evidence type="ECO:0000256" key="1">
    <source>
        <dbReference type="ARBA" id="ARBA00004123"/>
    </source>
</evidence>
<dbReference type="GO" id="GO:0030154">
    <property type="term" value="P:cell differentiation"/>
    <property type="evidence" value="ECO:0007669"/>
    <property type="project" value="TreeGrafter"/>
</dbReference>
<dbReference type="GO" id="GO:0000978">
    <property type="term" value="F:RNA polymerase II cis-regulatory region sequence-specific DNA binding"/>
    <property type="evidence" value="ECO:0007669"/>
    <property type="project" value="TreeGrafter"/>
</dbReference>
<dbReference type="EMBL" id="CAJOBC010003062">
    <property type="protein sequence ID" value="CAF3765165.1"/>
    <property type="molecule type" value="Genomic_DNA"/>
</dbReference>
<sequence length="245" mass="28663">MMNCSLYSSQPFINLKQHNSFRIDDILKTCNSGSNYDSSLYNHHYPPPLPIDLPMWSSLAAHMLSKVAEQQQQDTSCESLSYVTDTRRQQQQQILKKHHFPYVGTTKTNVLNENLQHEWKDSLNSSRNLSFWPYSYRCNSRRKGGQIRFSAEQTIQLEKKFENSQYLSPVERKQIAKSLQLSERQVKTWFQNRRAKHRRLKKDTDKSSSSHDRASNSPHHSDMDDEDIDIEEPEHATWSPSSSIT</sequence>
<keyword evidence="4 5" id="KW-0539">Nucleus</keyword>
<dbReference type="InterPro" id="IPR001356">
    <property type="entry name" value="HD"/>
</dbReference>
<dbReference type="Gene3D" id="1.10.10.60">
    <property type="entry name" value="Homeodomain-like"/>
    <property type="match status" value="1"/>
</dbReference>
<feature type="compositionally biased region" description="Basic and acidic residues" evidence="7">
    <location>
        <begin position="202"/>
        <end position="222"/>
    </location>
</feature>
<proteinExistence type="predicted"/>
<feature type="DNA-binding region" description="Homeobox" evidence="5">
    <location>
        <begin position="142"/>
        <end position="201"/>
    </location>
</feature>
<organism evidence="9 11">
    <name type="scientific">Didymodactylos carnosus</name>
    <dbReference type="NCBI Taxonomy" id="1234261"/>
    <lineage>
        <taxon>Eukaryota</taxon>
        <taxon>Metazoa</taxon>
        <taxon>Spiralia</taxon>
        <taxon>Gnathifera</taxon>
        <taxon>Rotifera</taxon>
        <taxon>Eurotatoria</taxon>
        <taxon>Bdelloidea</taxon>
        <taxon>Philodinida</taxon>
        <taxon>Philodinidae</taxon>
        <taxon>Didymodactylos</taxon>
    </lineage>
</organism>
<evidence type="ECO:0000256" key="7">
    <source>
        <dbReference type="SAM" id="MobiDB-lite"/>
    </source>
</evidence>
<dbReference type="PROSITE" id="PS00027">
    <property type="entry name" value="HOMEOBOX_1"/>
    <property type="match status" value="1"/>
</dbReference>
<dbReference type="OrthoDB" id="6159439at2759"/>
<dbReference type="SMART" id="SM00389">
    <property type="entry name" value="HOX"/>
    <property type="match status" value="1"/>
</dbReference>
<evidence type="ECO:0000313" key="9">
    <source>
        <dbReference type="EMBL" id="CAF0993348.1"/>
    </source>
</evidence>
<dbReference type="EMBL" id="CAJNOQ010003062">
    <property type="protein sequence ID" value="CAF0993348.1"/>
    <property type="molecule type" value="Genomic_DNA"/>
</dbReference>
<dbReference type="PANTHER" id="PTHR24324">
    <property type="entry name" value="HOMEOBOX PROTEIN HHEX"/>
    <property type="match status" value="1"/>
</dbReference>
<dbReference type="SUPFAM" id="SSF46689">
    <property type="entry name" value="Homeodomain-like"/>
    <property type="match status" value="1"/>
</dbReference>